<evidence type="ECO:0000256" key="10">
    <source>
        <dbReference type="ARBA" id="ARBA00022840"/>
    </source>
</evidence>
<dbReference type="InterPro" id="IPR004358">
    <property type="entry name" value="Sig_transdc_His_kin-like_C"/>
</dbReference>
<evidence type="ECO:0000256" key="11">
    <source>
        <dbReference type="ARBA" id="ARBA00022989"/>
    </source>
</evidence>
<keyword evidence="10 17" id="KW-0067">ATP-binding</keyword>
<dbReference type="SUPFAM" id="SSF158472">
    <property type="entry name" value="HAMP domain-like"/>
    <property type="match status" value="1"/>
</dbReference>
<evidence type="ECO:0000313" key="17">
    <source>
        <dbReference type="EMBL" id="WOH36662.1"/>
    </source>
</evidence>
<dbReference type="PROSITE" id="PS50109">
    <property type="entry name" value="HIS_KIN"/>
    <property type="match status" value="1"/>
</dbReference>
<evidence type="ECO:0000256" key="4">
    <source>
        <dbReference type="ARBA" id="ARBA00022475"/>
    </source>
</evidence>
<dbReference type="InterPro" id="IPR003661">
    <property type="entry name" value="HisK_dim/P_dom"/>
</dbReference>
<dbReference type="EC" id="2.7.13.3" evidence="3"/>
<keyword evidence="5" id="KW-0597">Phosphoprotein</keyword>
<evidence type="ECO:0000256" key="6">
    <source>
        <dbReference type="ARBA" id="ARBA00022679"/>
    </source>
</evidence>
<keyword evidence="12" id="KW-0902">Two-component regulatory system</keyword>
<keyword evidence="7 14" id="KW-0812">Transmembrane</keyword>
<dbReference type="Pfam" id="PF02518">
    <property type="entry name" value="HATPase_c"/>
    <property type="match status" value="1"/>
</dbReference>
<dbReference type="InterPro" id="IPR003660">
    <property type="entry name" value="HAMP_dom"/>
</dbReference>
<keyword evidence="4" id="KW-1003">Cell membrane</keyword>
<dbReference type="Pfam" id="PF00512">
    <property type="entry name" value="HisKA"/>
    <property type="match status" value="1"/>
</dbReference>
<comment type="subcellular location">
    <subcellularLocation>
        <location evidence="2">Cell membrane</location>
        <topology evidence="2">Multi-pass membrane protein</topology>
    </subcellularLocation>
</comment>
<evidence type="ECO:0000256" key="13">
    <source>
        <dbReference type="ARBA" id="ARBA00023136"/>
    </source>
</evidence>
<sequence length="467" mass="52972">MGFKKLFSSLTLKVFLGFWIIALSAMFITRWISLQFIDLDRVSAITPFQQQQIDKTSNRIKALSKKPKLNILRLLANKDRRLPKDIWLKSHTTNKIFTNAKLAKPEVFQAIEQQQFTQAVVTNLRGYELVGPIQVTLEQQQFNLFIGKHNRPKDFVGFIYVMPIWLRVFTILTITGGLTWLLSWYLIRPLNKLTQASHRFGSGDLATRLPEFNQRNDEVGRLGQAFNGMAEHLESSICAQQRLLGDVSHELRSPLTRLQLALSLANKVDNKPEELAKYFDRFKVEIDRLDSMIAQALQLSRIENQLHQINLQPVNINVLISNIINDAEYVLKDKQLTVNFINPEPISVLGDQQLLSSAIENLFNNAIRYSPKSTSIEISLIIKQDIVIFTISDQGKGVPEEQLENIFKPFYRTAQARDRVSGGTGLGLAIASRAVDTHNGKIFAQAASENDEFPGLKVTIKLPYPSS</sequence>
<dbReference type="PANTHER" id="PTHR45528">
    <property type="entry name" value="SENSOR HISTIDINE KINASE CPXA"/>
    <property type="match status" value="1"/>
</dbReference>
<evidence type="ECO:0000259" key="16">
    <source>
        <dbReference type="PROSITE" id="PS50885"/>
    </source>
</evidence>
<accession>A0ABZ0GL95</accession>
<gene>
    <name evidence="17" type="ORF">RI844_14975</name>
</gene>
<evidence type="ECO:0000256" key="8">
    <source>
        <dbReference type="ARBA" id="ARBA00022741"/>
    </source>
</evidence>
<dbReference type="SMART" id="SM00388">
    <property type="entry name" value="HisKA"/>
    <property type="match status" value="1"/>
</dbReference>
<keyword evidence="18" id="KW-1185">Reference proteome</keyword>
<dbReference type="SUPFAM" id="SSF47384">
    <property type="entry name" value="Homodimeric domain of signal transducing histidine kinase"/>
    <property type="match status" value="1"/>
</dbReference>
<dbReference type="Gene3D" id="1.10.287.130">
    <property type="match status" value="1"/>
</dbReference>
<dbReference type="PANTHER" id="PTHR45528:SF1">
    <property type="entry name" value="SENSOR HISTIDINE KINASE CPXA"/>
    <property type="match status" value="1"/>
</dbReference>
<evidence type="ECO:0000256" key="7">
    <source>
        <dbReference type="ARBA" id="ARBA00022692"/>
    </source>
</evidence>
<organism evidence="17 18">
    <name type="scientific">Thalassotalea fonticola</name>
    <dbReference type="NCBI Taxonomy" id="3065649"/>
    <lineage>
        <taxon>Bacteria</taxon>
        <taxon>Pseudomonadati</taxon>
        <taxon>Pseudomonadota</taxon>
        <taxon>Gammaproteobacteria</taxon>
        <taxon>Alteromonadales</taxon>
        <taxon>Colwelliaceae</taxon>
        <taxon>Thalassotalea</taxon>
    </lineage>
</organism>
<feature type="transmembrane region" description="Helical" evidence="14">
    <location>
        <begin position="12"/>
        <end position="32"/>
    </location>
</feature>
<keyword evidence="11 14" id="KW-1133">Transmembrane helix</keyword>
<dbReference type="CDD" id="cd00082">
    <property type="entry name" value="HisKA"/>
    <property type="match status" value="1"/>
</dbReference>
<protein>
    <recommendedName>
        <fullName evidence="3">histidine kinase</fullName>
        <ecNumber evidence="3">2.7.13.3</ecNumber>
    </recommendedName>
</protein>
<evidence type="ECO:0000256" key="5">
    <source>
        <dbReference type="ARBA" id="ARBA00022553"/>
    </source>
</evidence>
<dbReference type="Gene3D" id="3.30.565.10">
    <property type="entry name" value="Histidine kinase-like ATPase, C-terminal domain"/>
    <property type="match status" value="1"/>
</dbReference>
<evidence type="ECO:0000256" key="14">
    <source>
        <dbReference type="SAM" id="Phobius"/>
    </source>
</evidence>
<dbReference type="InterPro" id="IPR005467">
    <property type="entry name" value="His_kinase_dom"/>
</dbReference>
<dbReference type="InterPro" id="IPR036097">
    <property type="entry name" value="HisK_dim/P_sf"/>
</dbReference>
<feature type="domain" description="Histidine kinase" evidence="15">
    <location>
        <begin position="246"/>
        <end position="466"/>
    </location>
</feature>
<evidence type="ECO:0000256" key="12">
    <source>
        <dbReference type="ARBA" id="ARBA00023012"/>
    </source>
</evidence>
<name>A0ABZ0GL95_9GAMM</name>
<comment type="catalytic activity">
    <reaction evidence="1">
        <text>ATP + protein L-histidine = ADP + protein N-phospho-L-histidine.</text>
        <dbReference type="EC" id="2.7.13.3"/>
    </reaction>
</comment>
<dbReference type="PRINTS" id="PR00344">
    <property type="entry name" value="BCTRLSENSOR"/>
</dbReference>
<dbReference type="PROSITE" id="PS50885">
    <property type="entry name" value="HAMP"/>
    <property type="match status" value="1"/>
</dbReference>
<keyword evidence="13 14" id="KW-0472">Membrane</keyword>
<keyword evidence="6" id="KW-0808">Transferase</keyword>
<dbReference type="SMART" id="SM00304">
    <property type="entry name" value="HAMP"/>
    <property type="match status" value="1"/>
</dbReference>
<evidence type="ECO:0000256" key="3">
    <source>
        <dbReference type="ARBA" id="ARBA00012438"/>
    </source>
</evidence>
<proteinExistence type="predicted"/>
<evidence type="ECO:0000256" key="9">
    <source>
        <dbReference type="ARBA" id="ARBA00022777"/>
    </source>
</evidence>
<dbReference type="InterPro" id="IPR003594">
    <property type="entry name" value="HATPase_dom"/>
</dbReference>
<evidence type="ECO:0000259" key="15">
    <source>
        <dbReference type="PROSITE" id="PS50109"/>
    </source>
</evidence>
<dbReference type="RefSeq" id="WP_348395474.1">
    <property type="nucleotide sequence ID" value="NZ_CP136600.1"/>
</dbReference>
<keyword evidence="9" id="KW-0418">Kinase</keyword>
<dbReference type="Pfam" id="PF00672">
    <property type="entry name" value="HAMP"/>
    <property type="match status" value="1"/>
</dbReference>
<dbReference type="Gene3D" id="6.10.340.10">
    <property type="match status" value="1"/>
</dbReference>
<feature type="domain" description="HAMP" evidence="16">
    <location>
        <begin position="184"/>
        <end position="238"/>
    </location>
</feature>
<dbReference type="CDD" id="cd06225">
    <property type="entry name" value="HAMP"/>
    <property type="match status" value="1"/>
</dbReference>
<dbReference type="Proteomes" id="UP001301442">
    <property type="component" value="Chromosome"/>
</dbReference>
<reference evidence="17 18" key="1">
    <citation type="submission" date="2023-09" db="EMBL/GenBank/DDBJ databases">
        <authorList>
            <person name="Qi X."/>
        </authorList>
    </citation>
    <scope>NUCLEOTIDE SEQUENCE [LARGE SCALE GENOMIC DNA]</scope>
    <source>
        <strain evidence="17 18">S1-1</strain>
    </source>
</reference>
<dbReference type="GO" id="GO:0005524">
    <property type="term" value="F:ATP binding"/>
    <property type="evidence" value="ECO:0007669"/>
    <property type="project" value="UniProtKB-KW"/>
</dbReference>
<feature type="transmembrane region" description="Helical" evidence="14">
    <location>
        <begin position="164"/>
        <end position="187"/>
    </location>
</feature>
<dbReference type="InterPro" id="IPR036890">
    <property type="entry name" value="HATPase_C_sf"/>
</dbReference>
<evidence type="ECO:0000256" key="1">
    <source>
        <dbReference type="ARBA" id="ARBA00000085"/>
    </source>
</evidence>
<dbReference type="InterPro" id="IPR050398">
    <property type="entry name" value="HssS/ArlS-like"/>
</dbReference>
<dbReference type="SUPFAM" id="SSF55874">
    <property type="entry name" value="ATPase domain of HSP90 chaperone/DNA topoisomerase II/histidine kinase"/>
    <property type="match status" value="1"/>
</dbReference>
<keyword evidence="8" id="KW-0547">Nucleotide-binding</keyword>
<dbReference type="EMBL" id="CP136600">
    <property type="protein sequence ID" value="WOH36662.1"/>
    <property type="molecule type" value="Genomic_DNA"/>
</dbReference>
<evidence type="ECO:0000313" key="18">
    <source>
        <dbReference type="Proteomes" id="UP001301442"/>
    </source>
</evidence>
<dbReference type="SMART" id="SM00387">
    <property type="entry name" value="HATPase_c"/>
    <property type="match status" value="1"/>
</dbReference>
<evidence type="ECO:0000256" key="2">
    <source>
        <dbReference type="ARBA" id="ARBA00004651"/>
    </source>
</evidence>